<dbReference type="PANTHER" id="PTHR47219">
    <property type="entry name" value="RAB GTPASE-ACTIVATING PROTEIN 1-LIKE"/>
    <property type="match status" value="1"/>
</dbReference>
<reference evidence="3" key="1">
    <citation type="journal article" date="2020" name="Fungal Divers.">
        <title>Resolving the Mortierellaceae phylogeny through synthesis of multi-gene phylogenetics and phylogenomics.</title>
        <authorList>
            <person name="Vandepol N."/>
            <person name="Liber J."/>
            <person name="Desiro A."/>
            <person name="Na H."/>
            <person name="Kennedy M."/>
            <person name="Barry K."/>
            <person name="Grigoriev I.V."/>
            <person name="Miller A.N."/>
            <person name="O'Donnell K."/>
            <person name="Stajich J.E."/>
            <person name="Bonito G."/>
        </authorList>
    </citation>
    <scope>NUCLEOTIDE SEQUENCE</scope>
    <source>
        <strain evidence="3">MES-2147</strain>
    </source>
</reference>
<organism evidence="3 4">
    <name type="scientific">Modicella reniformis</name>
    <dbReference type="NCBI Taxonomy" id="1440133"/>
    <lineage>
        <taxon>Eukaryota</taxon>
        <taxon>Fungi</taxon>
        <taxon>Fungi incertae sedis</taxon>
        <taxon>Mucoromycota</taxon>
        <taxon>Mortierellomycotina</taxon>
        <taxon>Mortierellomycetes</taxon>
        <taxon>Mortierellales</taxon>
        <taxon>Mortierellaceae</taxon>
        <taxon>Modicella</taxon>
    </lineage>
</organism>
<dbReference type="Proteomes" id="UP000749646">
    <property type="component" value="Unassembled WGS sequence"/>
</dbReference>
<proteinExistence type="predicted"/>
<dbReference type="AlphaFoldDB" id="A0A9P6IGB6"/>
<accession>A0A9P6IGB6</accession>
<dbReference type="SUPFAM" id="SSF47923">
    <property type="entry name" value="Ypt/Rab-GAP domain of gyp1p"/>
    <property type="match status" value="2"/>
</dbReference>
<dbReference type="OrthoDB" id="294251at2759"/>
<dbReference type="GO" id="GO:0005096">
    <property type="term" value="F:GTPase activator activity"/>
    <property type="evidence" value="ECO:0007669"/>
    <property type="project" value="TreeGrafter"/>
</dbReference>
<dbReference type="InterPro" id="IPR035969">
    <property type="entry name" value="Rab-GAP_TBC_sf"/>
</dbReference>
<keyword evidence="4" id="KW-1185">Reference proteome</keyword>
<feature type="domain" description="Rab-GAP TBC" evidence="2">
    <location>
        <begin position="1"/>
        <end position="177"/>
    </location>
</feature>
<evidence type="ECO:0000313" key="4">
    <source>
        <dbReference type="Proteomes" id="UP000749646"/>
    </source>
</evidence>
<dbReference type="InterPro" id="IPR000195">
    <property type="entry name" value="Rab-GAP-TBC_dom"/>
</dbReference>
<comment type="caution">
    <text evidence="3">The sequence shown here is derived from an EMBL/GenBank/DDBJ whole genome shotgun (WGS) entry which is preliminary data.</text>
</comment>
<dbReference type="Pfam" id="PF00566">
    <property type="entry name" value="RabGAP-TBC"/>
    <property type="match status" value="1"/>
</dbReference>
<evidence type="ECO:0000259" key="2">
    <source>
        <dbReference type="PROSITE" id="PS50086"/>
    </source>
</evidence>
<dbReference type="EMBL" id="JAAAHW010011867">
    <property type="protein sequence ID" value="KAF9917003.1"/>
    <property type="molecule type" value="Genomic_DNA"/>
</dbReference>
<name>A0A9P6IGB6_9FUNG</name>
<dbReference type="InterPro" id="IPR050302">
    <property type="entry name" value="Rab_GAP_TBC_domain"/>
</dbReference>
<dbReference type="GO" id="GO:0031267">
    <property type="term" value="F:small GTPase binding"/>
    <property type="evidence" value="ECO:0007669"/>
    <property type="project" value="TreeGrafter"/>
</dbReference>
<dbReference type="SMART" id="SM00164">
    <property type="entry name" value="TBC"/>
    <property type="match status" value="1"/>
</dbReference>
<feature type="non-terminal residue" evidence="3">
    <location>
        <position position="250"/>
    </location>
</feature>
<dbReference type="FunFam" id="1.10.8.270:FF:000002">
    <property type="entry name" value="TBC1 domain family member 9B"/>
    <property type="match status" value="1"/>
</dbReference>
<feature type="region of interest" description="Disordered" evidence="1">
    <location>
        <begin position="220"/>
        <end position="250"/>
    </location>
</feature>
<sequence length="250" mass="27887">MALSGATYFRSGDDSYRPNLKTWAERMSPVIGEIEKDVVRSMPGHPAYKSAIGLGALRRVLYSYAWRNPSIGYAQSMNIIASVLLLHLKEEDAFWLLATVCEQLLPDYYSKTLLGVQVDQRVFAHLVSISLPLVAAHFQDIDLDQATITIPWFLCLYQSAFPASVSTRVLDCFFYEGPRFLFMLGLAILKSCQGQLLKCTNDEGIVWTMQAFFKRFQEVSPTSEDDGGGNNNNNGNDNDATACADEDKAE</sequence>
<dbReference type="PROSITE" id="PS50086">
    <property type="entry name" value="TBC_RABGAP"/>
    <property type="match status" value="1"/>
</dbReference>
<evidence type="ECO:0000256" key="1">
    <source>
        <dbReference type="SAM" id="MobiDB-lite"/>
    </source>
</evidence>
<gene>
    <name evidence="3" type="ORF">BGZ65_000042</name>
</gene>
<evidence type="ECO:0000313" key="3">
    <source>
        <dbReference type="EMBL" id="KAF9917003.1"/>
    </source>
</evidence>
<dbReference type="PANTHER" id="PTHR47219:SF20">
    <property type="entry name" value="TBC1 DOMAIN FAMILY MEMBER 2B"/>
    <property type="match status" value="1"/>
</dbReference>
<dbReference type="Gene3D" id="1.10.472.80">
    <property type="entry name" value="Ypt/Rab-GAP domain of gyp1p, domain 3"/>
    <property type="match status" value="1"/>
</dbReference>
<protein>
    <recommendedName>
        <fullName evidence="2">Rab-GAP TBC domain-containing protein</fullName>
    </recommendedName>
</protein>
<dbReference type="Gene3D" id="1.10.8.270">
    <property type="entry name" value="putative rabgap domain of human tbc1 domain family member 14 like domains"/>
    <property type="match status" value="1"/>
</dbReference>